<keyword evidence="2" id="KW-1185">Reference proteome</keyword>
<dbReference type="Proteomes" id="UP000321863">
    <property type="component" value="Unassembled WGS sequence"/>
</dbReference>
<name>A0A511YS41_9FLAO</name>
<evidence type="ECO:0000313" key="2">
    <source>
        <dbReference type="Proteomes" id="UP000321863"/>
    </source>
</evidence>
<proteinExistence type="predicted"/>
<dbReference type="EMBL" id="BJYJ01000040">
    <property type="protein sequence ID" value="GEN77999.1"/>
    <property type="molecule type" value="Genomic_DNA"/>
</dbReference>
<comment type="caution">
    <text evidence="1">The sequence shown here is derived from an EMBL/GenBank/DDBJ whole genome shotgun (WGS) entry which is preliminary data.</text>
</comment>
<dbReference type="RefSeq" id="WP_146944285.1">
    <property type="nucleotide sequence ID" value="NZ_BJYJ01000040.1"/>
</dbReference>
<protein>
    <submittedName>
        <fullName evidence="1">Uncharacterized protein</fullName>
    </submittedName>
</protein>
<accession>A0A511YS41</accession>
<dbReference type="AlphaFoldDB" id="A0A511YS41"/>
<dbReference type="OrthoDB" id="1264952at2"/>
<reference evidence="1 2" key="1">
    <citation type="submission" date="2019-07" db="EMBL/GenBank/DDBJ databases">
        <title>Whole genome shotgun sequence of Chryseobacterium hagamense NBRC 105253.</title>
        <authorList>
            <person name="Hosoyama A."/>
            <person name="Uohara A."/>
            <person name="Ohji S."/>
            <person name="Ichikawa N."/>
        </authorList>
    </citation>
    <scope>NUCLEOTIDE SEQUENCE [LARGE SCALE GENOMIC DNA]</scope>
    <source>
        <strain evidence="1 2">NBRC 105253</strain>
    </source>
</reference>
<gene>
    <name evidence="1" type="ORF">CHA01nite_37390</name>
</gene>
<evidence type="ECO:0000313" key="1">
    <source>
        <dbReference type="EMBL" id="GEN77999.1"/>
    </source>
</evidence>
<sequence>MKSRKKNNLYHEKFKKNVKKRIKKIDGGKPYPGGGGGFNCENSCSPNDGFCEQYGLTCGAWIHTSPDGTVNYACTKCA</sequence>
<organism evidence="1 2">
    <name type="scientific">Chryseobacterium hagamense</name>
    <dbReference type="NCBI Taxonomy" id="395935"/>
    <lineage>
        <taxon>Bacteria</taxon>
        <taxon>Pseudomonadati</taxon>
        <taxon>Bacteroidota</taxon>
        <taxon>Flavobacteriia</taxon>
        <taxon>Flavobacteriales</taxon>
        <taxon>Weeksellaceae</taxon>
        <taxon>Chryseobacterium group</taxon>
        <taxon>Chryseobacterium</taxon>
    </lineage>
</organism>